<dbReference type="EMBL" id="BBIO01000015">
    <property type="protein sequence ID" value="GAK46178.1"/>
    <property type="molecule type" value="Genomic_DNA"/>
</dbReference>
<dbReference type="Proteomes" id="UP000028702">
    <property type="component" value="Unassembled WGS sequence"/>
</dbReference>
<dbReference type="GO" id="GO:0008168">
    <property type="term" value="F:methyltransferase activity"/>
    <property type="evidence" value="ECO:0007669"/>
    <property type="project" value="UniProtKB-KW"/>
</dbReference>
<evidence type="ECO:0000313" key="1">
    <source>
        <dbReference type="EMBL" id="GAK46178.1"/>
    </source>
</evidence>
<dbReference type="SUPFAM" id="SSF53335">
    <property type="entry name" value="S-adenosyl-L-methionine-dependent methyltransferases"/>
    <property type="match status" value="1"/>
</dbReference>
<comment type="caution">
    <text evidence="1">The sequence shown here is derived from an EMBL/GenBank/DDBJ whole genome shotgun (WGS) entry which is preliminary data.</text>
</comment>
<keyword evidence="1" id="KW-0808">Transferase</keyword>
<dbReference type="InterPro" id="IPR029063">
    <property type="entry name" value="SAM-dependent_MTases_sf"/>
</dbReference>
<dbReference type="AlphaFoldDB" id="A0A081BDR0"/>
<evidence type="ECO:0000313" key="2">
    <source>
        <dbReference type="Proteomes" id="UP000028702"/>
    </source>
</evidence>
<dbReference type="eggNOG" id="COG2230">
    <property type="taxonomic scope" value="Bacteria"/>
</dbReference>
<name>A0A081BDR0_9HYPH</name>
<protein>
    <submittedName>
        <fullName evidence="1">Putative methyltransferase type 12</fullName>
    </submittedName>
</protein>
<sequence length="242" mass="27374">MDQLRQMLLHNYRAGQGQISSASVYSDVCAFWPYYERNYRTLLPSRDAAVLEVGTGHGGLLAWLRSQGIENIEGVDASPGDVEYANTHLGEGVVKHGDAVEFLNRSEKKYDLIITKAVLEHIPKHELYEFVSAMCAALTPKGRLIIDVPNMDWVSASHERYMDLTHEIGFTKQSLESLLQMFFEDFEVIGSQPACLTRSQKLFRKPVIYLYRKFLYILGEGGEDIMFASRSLIGNASRAKCR</sequence>
<dbReference type="STRING" id="1333998.M2A_2677"/>
<keyword evidence="1" id="KW-0489">Methyltransferase</keyword>
<accession>A0A081BDR0</accession>
<dbReference type="Pfam" id="PF13489">
    <property type="entry name" value="Methyltransf_23"/>
    <property type="match status" value="1"/>
</dbReference>
<dbReference type="Gene3D" id="3.40.50.150">
    <property type="entry name" value="Vaccinia Virus protein VP39"/>
    <property type="match status" value="1"/>
</dbReference>
<keyword evidence="2" id="KW-1185">Reference proteome</keyword>
<dbReference type="RefSeq" id="WP_045448475.1">
    <property type="nucleotide sequence ID" value="NZ_BBIO01000015.1"/>
</dbReference>
<proteinExistence type="predicted"/>
<dbReference type="CDD" id="cd02440">
    <property type="entry name" value="AdoMet_MTases"/>
    <property type="match status" value="1"/>
</dbReference>
<gene>
    <name evidence="1" type="ORF">M2A_2677</name>
</gene>
<organism evidence="1 2">
    <name type="scientific">Tepidicaulis marinus</name>
    <dbReference type="NCBI Taxonomy" id="1333998"/>
    <lineage>
        <taxon>Bacteria</taxon>
        <taxon>Pseudomonadati</taxon>
        <taxon>Pseudomonadota</taxon>
        <taxon>Alphaproteobacteria</taxon>
        <taxon>Hyphomicrobiales</taxon>
        <taxon>Parvibaculaceae</taxon>
        <taxon>Tepidicaulis</taxon>
    </lineage>
</organism>
<reference evidence="1 2" key="1">
    <citation type="submission" date="2014-07" db="EMBL/GenBank/DDBJ databases">
        <title>Tepidicaulis marinum gen. nov., sp. nov., a novel marine bacterium denitrifying nitrate to nitrous oxide strictly under microaerobic conditions.</title>
        <authorList>
            <person name="Takeuchi M."/>
            <person name="Yamagishi T."/>
            <person name="Kamagata Y."/>
            <person name="Oshima K."/>
            <person name="Hattori M."/>
            <person name="Katayama T."/>
            <person name="Hanada S."/>
            <person name="Tamaki H."/>
            <person name="Marumo K."/>
            <person name="Maeda H."/>
            <person name="Nedachi M."/>
            <person name="Iwasaki W."/>
            <person name="Suwa Y."/>
            <person name="Sakata S."/>
        </authorList>
    </citation>
    <scope>NUCLEOTIDE SEQUENCE [LARGE SCALE GENOMIC DNA]</scope>
    <source>
        <strain evidence="1 2">MA2</strain>
    </source>
</reference>
<dbReference type="PANTHER" id="PTHR43861">
    <property type="entry name" value="TRANS-ACONITATE 2-METHYLTRANSFERASE-RELATED"/>
    <property type="match status" value="1"/>
</dbReference>
<dbReference type="GO" id="GO:0032259">
    <property type="term" value="P:methylation"/>
    <property type="evidence" value="ECO:0007669"/>
    <property type="project" value="UniProtKB-KW"/>
</dbReference>